<reference evidence="7" key="1">
    <citation type="journal article" date="2014" name="Int. J. Syst. Evol. Microbiol.">
        <title>Complete genome sequence of Corynebacterium casei LMG S-19264T (=DSM 44701T), isolated from a smear-ripened cheese.</title>
        <authorList>
            <consortium name="US DOE Joint Genome Institute (JGI-PGF)"/>
            <person name="Walter F."/>
            <person name="Albersmeier A."/>
            <person name="Kalinowski J."/>
            <person name="Ruckert C."/>
        </authorList>
    </citation>
    <scope>NUCLEOTIDE SEQUENCE</scope>
    <source>
        <strain evidence="7">CGMCC 1.16067</strain>
    </source>
</reference>
<dbReference type="Pfam" id="PF00884">
    <property type="entry name" value="Sulfatase"/>
    <property type="match status" value="1"/>
</dbReference>
<evidence type="ECO:0000256" key="1">
    <source>
        <dbReference type="ARBA" id="ARBA00008779"/>
    </source>
</evidence>
<evidence type="ECO:0000256" key="4">
    <source>
        <dbReference type="ARBA" id="ARBA00023180"/>
    </source>
</evidence>
<organism evidence="7 8">
    <name type="scientific">Marmoricola endophyticus</name>
    <dbReference type="NCBI Taxonomy" id="2040280"/>
    <lineage>
        <taxon>Bacteria</taxon>
        <taxon>Bacillati</taxon>
        <taxon>Actinomycetota</taxon>
        <taxon>Actinomycetes</taxon>
        <taxon>Propionibacteriales</taxon>
        <taxon>Nocardioidaceae</taxon>
        <taxon>Marmoricola</taxon>
    </lineage>
</organism>
<feature type="region of interest" description="Disordered" evidence="5">
    <location>
        <begin position="270"/>
        <end position="291"/>
    </location>
</feature>
<keyword evidence="8" id="KW-1185">Reference proteome</keyword>
<dbReference type="InterPro" id="IPR000917">
    <property type="entry name" value="Sulfatase_N"/>
</dbReference>
<dbReference type="InterPro" id="IPR024607">
    <property type="entry name" value="Sulfatase_CS"/>
</dbReference>
<feature type="domain" description="Sulfatase N-terminal" evidence="6">
    <location>
        <begin position="72"/>
        <end position="443"/>
    </location>
</feature>
<dbReference type="Gene3D" id="3.40.720.10">
    <property type="entry name" value="Alkaline Phosphatase, subunit A"/>
    <property type="match status" value="1"/>
</dbReference>
<reference evidence="7" key="2">
    <citation type="submission" date="2020-09" db="EMBL/GenBank/DDBJ databases">
        <authorList>
            <person name="Sun Q."/>
            <person name="Zhou Y."/>
        </authorList>
    </citation>
    <scope>NUCLEOTIDE SEQUENCE</scope>
    <source>
        <strain evidence="7">CGMCC 1.16067</strain>
    </source>
</reference>
<keyword evidence="2" id="KW-0732">Signal</keyword>
<dbReference type="InterPro" id="IPR017850">
    <property type="entry name" value="Alkaline_phosphatase_core_sf"/>
</dbReference>
<feature type="compositionally biased region" description="Low complexity" evidence="5">
    <location>
        <begin position="35"/>
        <end position="53"/>
    </location>
</feature>
<dbReference type="Proteomes" id="UP000649179">
    <property type="component" value="Unassembled WGS sequence"/>
</dbReference>
<keyword evidence="4" id="KW-0325">Glycoprotein</keyword>
<sequence length="587" mass="64729">MNALGLTRRYRLLLVAVVVVLALAASVLAIRDATAQGGSAPAPPTATATSRATFQTTSPEPSPAVARPGPRPNVMVVMLDDMRFDELRFLPRTRAFVQDRGLTFTNGYSPYPLCCPARSSFLLGQYAHNHGVLYHERPYGFGAIDDHESIATSLSSAGYRTAMVGKYLNKYGVARSKVTGRSSYRYVPAGWTDWMAGLDSTPGRRGPYAGSTYDYFHLNQNINGQPTSFPGQYSSDVIASEAADLIGTYGAERPAKPWFLWLTPVAPHHGGPVEPDDPPTYHRRNGSEQEFVTPARPSWVKGRFDTQVTHGLGQPVGHAAEADLSDKPRVYRRQPEAGPVEKRRLRDTERQRAEALYAWDRAFGTVIDRLRSTGQLAHTLVVFTSDNGYYNGEHRQRIGKIKPHEPVIRVPLLVAGPGIPHGVRQTPVTTFDLTSTILDIAGAGPATSRPMDGESKADVLYGRDRGWTYPMLTEGLLTGIKRAGHGFDGGLNEVGIDTGRYKYVRYATGERELYDLRTDPLELTSRIGDPAYARVQADLDRMWRRYKSCIGEACRVPMPKRYQVSVNALADQHARATAATRAYYGGR</sequence>
<proteinExistence type="inferred from homology"/>
<dbReference type="GO" id="GO:0016787">
    <property type="term" value="F:hydrolase activity"/>
    <property type="evidence" value="ECO:0007669"/>
    <property type="project" value="UniProtKB-KW"/>
</dbReference>
<dbReference type="CDD" id="cd16147">
    <property type="entry name" value="G6S"/>
    <property type="match status" value="1"/>
</dbReference>
<gene>
    <name evidence="7" type="ORF">GCM10011519_22060</name>
</gene>
<evidence type="ECO:0000256" key="5">
    <source>
        <dbReference type="SAM" id="MobiDB-lite"/>
    </source>
</evidence>
<accession>A0A917F4F7</accession>
<dbReference type="SUPFAM" id="SSF53649">
    <property type="entry name" value="Alkaline phosphatase-like"/>
    <property type="match status" value="1"/>
</dbReference>
<dbReference type="PROSITE" id="PS00149">
    <property type="entry name" value="SULFATASE_2"/>
    <property type="match status" value="1"/>
</dbReference>
<keyword evidence="3" id="KW-0378">Hydrolase</keyword>
<evidence type="ECO:0000313" key="8">
    <source>
        <dbReference type="Proteomes" id="UP000649179"/>
    </source>
</evidence>
<dbReference type="EMBL" id="BMKQ01000001">
    <property type="protein sequence ID" value="GGF47601.1"/>
    <property type="molecule type" value="Genomic_DNA"/>
</dbReference>
<dbReference type="RefSeq" id="WP_188779810.1">
    <property type="nucleotide sequence ID" value="NZ_BMKQ01000001.1"/>
</dbReference>
<evidence type="ECO:0000256" key="2">
    <source>
        <dbReference type="ARBA" id="ARBA00022729"/>
    </source>
</evidence>
<name>A0A917F4F7_9ACTN</name>
<dbReference type="AlphaFoldDB" id="A0A917F4F7"/>
<dbReference type="PANTHER" id="PTHR43108:SF8">
    <property type="entry name" value="SD21168P"/>
    <property type="match status" value="1"/>
</dbReference>
<comment type="caution">
    <text evidence="7">The sequence shown here is derived from an EMBL/GenBank/DDBJ whole genome shotgun (WGS) entry which is preliminary data.</text>
</comment>
<dbReference type="PANTHER" id="PTHR43108">
    <property type="entry name" value="N-ACETYLGLUCOSAMINE-6-SULFATASE FAMILY MEMBER"/>
    <property type="match status" value="1"/>
</dbReference>
<protein>
    <recommendedName>
        <fullName evidence="6">Sulfatase N-terminal domain-containing protein</fullName>
    </recommendedName>
</protein>
<feature type="region of interest" description="Disordered" evidence="5">
    <location>
        <begin position="35"/>
        <end position="69"/>
    </location>
</feature>
<evidence type="ECO:0000259" key="6">
    <source>
        <dbReference type="Pfam" id="PF00884"/>
    </source>
</evidence>
<evidence type="ECO:0000313" key="7">
    <source>
        <dbReference type="EMBL" id="GGF47601.1"/>
    </source>
</evidence>
<evidence type="ECO:0000256" key="3">
    <source>
        <dbReference type="ARBA" id="ARBA00022801"/>
    </source>
</evidence>
<comment type="similarity">
    <text evidence="1">Belongs to the sulfatase family.</text>
</comment>